<accession>A0A1I6BMN0</accession>
<dbReference type="EMBL" id="FOXS01000010">
    <property type="protein sequence ID" value="SFQ82196.1"/>
    <property type="molecule type" value="Genomic_DNA"/>
</dbReference>
<protein>
    <submittedName>
        <fullName evidence="1">Uncharacterized protein</fullName>
    </submittedName>
</protein>
<proteinExistence type="predicted"/>
<sequence>MTIESDNPRLFTLIRHADETGISGTGRVLDGTIFHTGQVVVCWRSDLRTDKPGFSSLVIYNSWEAFLAIHVEPHPVEQTEIVFGTERQFGS</sequence>
<dbReference type="RefSeq" id="WP_092678794.1">
    <property type="nucleotide sequence ID" value="NZ_FOXS01000010.1"/>
</dbReference>
<name>A0A1I6BMN0_HYMAR</name>
<dbReference type="AlphaFoldDB" id="A0A1I6BMN0"/>
<evidence type="ECO:0000313" key="1">
    <source>
        <dbReference type="EMBL" id="SFQ82196.1"/>
    </source>
</evidence>
<evidence type="ECO:0000313" key="2">
    <source>
        <dbReference type="Proteomes" id="UP000199029"/>
    </source>
</evidence>
<reference evidence="2" key="1">
    <citation type="submission" date="2016-10" db="EMBL/GenBank/DDBJ databases">
        <authorList>
            <person name="Varghese N."/>
            <person name="Submissions S."/>
        </authorList>
    </citation>
    <scope>NUCLEOTIDE SEQUENCE [LARGE SCALE GENOMIC DNA]</scope>
    <source>
        <strain evidence="2">OR362-8,ATCC BAA-1266,JCM 13504</strain>
    </source>
</reference>
<dbReference type="Proteomes" id="UP000199029">
    <property type="component" value="Unassembled WGS sequence"/>
</dbReference>
<keyword evidence="2" id="KW-1185">Reference proteome</keyword>
<organism evidence="1 2">
    <name type="scientific">Hymenobacter arizonensis</name>
    <name type="common">Siccationidurans arizonensis</name>
    <dbReference type="NCBI Taxonomy" id="1227077"/>
    <lineage>
        <taxon>Bacteria</taxon>
        <taxon>Pseudomonadati</taxon>
        <taxon>Bacteroidota</taxon>
        <taxon>Cytophagia</taxon>
        <taxon>Cytophagales</taxon>
        <taxon>Hymenobacteraceae</taxon>
        <taxon>Hymenobacter</taxon>
    </lineage>
</organism>
<dbReference type="OrthoDB" id="72539at2"/>
<gene>
    <name evidence="1" type="ORF">SAMN04515668_4758</name>
</gene>
<dbReference type="STRING" id="1227077.SAMN04515668_4758"/>